<dbReference type="SUPFAM" id="SSF103473">
    <property type="entry name" value="MFS general substrate transporter"/>
    <property type="match status" value="1"/>
</dbReference>
<protein>
    <submittedName>
        <fullName evidence="9">MFS transporter</fullName>
    </submittedName>
</protein>
<dbReference type="Gene3D" id="1.20.1720.10">
    <property type="entry name" value="Multidrug resistance protein D"/>
    <property type="match status" value="1"/>
</dbReference>
<evidence type="ECO:0000256" key="2">
    <source>
        <dbReference type="ARBA" id="ARBA00022448"/>
    </source>
</evidence>
<evidence type="ECO:0000256" key="1">
    <source>
        <dbReference type="ARBA" id="ARBA00004651"/>
    </source>
</evidence>
<feature type="domain" description="Major facilitator superfamily (MFS) profile" evidence="8">
    <location>
        <begin position="7"/>
        <end position="168"/>
    </location>
</feature>
<dbReference type="InterPro" id="IPR011701">
    <property type="entry name" value="MFS"/>
</dbReference>
<dbReference type="EMBL" id="JBHTIS010001532">
    <property type="protein sequence ID" value="MFD1048336.1"/>
    <property type="molecule type" value="Genomic_DNA"/>
</dbReference>
<dbReference type="PROSITE" id="PS50850">
    <property type="entry name" value="MFS"/>
    <property type="match status" value="1"/>
</dbReference>
<comment type="subcellular location">
    <subcellularLocation>
        <location evidence="1">Cell membrane</location>
        <topology evidence="1">Multi-pass membrane protein</topology>
    </subcellularLocation>
</comment>
<keyword evidence="3" id="KW-1003">Cell membrane</keyword>
<feature type="transmembrane region" description="Helical" evidence="7">
    <location>
        <begin position="44"/>
        <end position="62"/>
    </location>
</feature>
<evidence type="ECO:0000256" key="3">
    <source>
        <dbReference type="ARBA" id="ARBA00022475"/>
    </source>
</evidence>
<sequence length="168" mass="17449">MSNRWLGLAVVALAQLMVVLDTTIVTIALPAIQTGLGMSDVDRQWTVTAYTLAFGGLLLLGGRTADRYGRKRTLIIGTLGFAAASVAGGAAGSAITLVVARAAQGMFAAVLAPSTMSLLVTMFTDGRERAKAFGVFSAVLVSGGAAGLILGGVFTEYLSWRWCLYVNV</sequence>
<dbReference type="InterPro" id="IPR020846">
    <property type="entry name" value="MFS_dom"/>
</dbReference>
<dbReference type="InterPro" id="IPR005829">
    <property type="entry name" value="Sugar_transporter_CS"/>
</dbReference>
<evidence type="ECO:0000313" key="9">
    <source>
        <dbReference type="EMBL" id="MFD1048336.1"/>
    </source>
</evidence>
<dbReference type="PRINTS" id="PR01036">
    <property type="entry name" value="TCRTETB"/>
</dbReference>
<evidence type="ECO:0000259" key="8">
    <source>
        <dbReference type="PROSITE" id="PS50850"/>
    </source>
</evidence>
<feature type="transmembrane region" description="Helical" evidence="7">
    <location>
        <begin position="74"/>
        <end position="99"/>
    </location>
</feature>
<keyword evidence="10" id="KW-1185">Reference proteome</keyword>
<proteinExistence type="predicted"/>
<evidence type="ECO:0000256" key="4">
    <source>
        <dbReference type="ARBA" id="ARBA00022692"/>
    </source>
</evidence>
<name>A0ABW3MCI6_9PSEU</name>
<keyword evidence="6 7" id="KW-0472">Membrane</keyword>
<accession>A0ABW3MCI6</accession>
<evidence type="ECO:0000256" key="7">
    <source>
        <dbReference type="SAM" id="Phobius"/>
    </source>
</evidence>
<reference evidence="10" key="1">
    <citation type="journal article" date="2019" name="Int. J. Syst. Evol. Microbiol.">
        <title>The Global Catalogue of Microorganisms (GCM) 10K type strain sequencing project: providing services to taxonomists for standard genome sequencing and annotation.</title>
        <authorList>
            <consortium name="The Broad Institute Genomics Platform"/>
            <consortium name="The Broad Institute Genome Sequencing Center for Infectious Disease"/>
            <person name="Wu L."/>
            <person name="Ma J."/>
        </authorList>
    </citation>
    <scope>NUCLEOTIDE SEQUENCE [LARGE SCALE GENOMIC DNA]</scope>
    <source>
        <strain evidence="10">JCM 31486</strain>
    </source>
</reference>
<keyword evidence="4 7" id="KW-0812">Transmembrane</keyword>
<evidence type="ECO:0000256" key="5">
    <source>
        <dbReference type="ARBA" id="ARBA00022989"/>
    </source>
</evidence>
<dbReference type="PANTHER" id="PTHR42718">
    <property type="entry name" value="MAJOR FACILITATOR SUPERFAMILY MULTIDRUG TRANSPORTER MFSC"/>
    <property type="match status" value="1"/>
</dbReference>
<dbReference type="Proteomes" id="UP001597045">
    <property type="component" value="Unassembled WGS sequence"/>
</dbReference>
<keyword evidence="2" id="KW-0813">Transport</keyword>
<evidence type="ECO:0000313" key="10">
    <source>
        <dbReference type="Proteomes" id="UP001597045"/>
    </source>
</evidence>
<dbReference type="InterPro" id="IPR036259">
    <property type="entry name" value="MFS_trans_sf"/>
</dbReference>
<comment type="caution">
    <text evidence="9">The sequence shown here is derived from an EMBL/GenBank/DDBJ whole genome shotgun (WGS) entry which is preliminary data.</text>
</comment>
<keyword evidence="5 7" id="KW-1133">Transmembrane helix</keyword>
<feature type="transmembrane region" description="Helical" evidence="7">
    <location>
        <begin position="135"/>
        <end position="154"/>
    </location>
</feature>
<dbReference type="Pfam" id="PF07690">
    <property type="entry name" value="MFS_1"/>
    <property type="match status" value="1"/>
</dbReference>
<evidence type="ECO:0000256" key="6">
    <source>
        <dbReference type="ARBA" id="ARBA00023136"/>
    </source>
</evidence>
<feature type="transmembrane region" description="Helical" evidence="7">
    <location>
        <begin position="105"/>
        <end position="123"/>
    </location>
</feature>
<dbReference type="PROSITE" id="PS00216">
    <property type="entry name" value="SUGAR_TRANSPORT_1"/>
    <property type="match status" value="1"/>
</dbReference>
<gene>
    <name evidence="9" type="ORF">ACFQ1S_23755</name>
</gene>
<dbReference type="PANTHER" id="PTHR42718:SF46">
    <property type="entry name" value="BLR6921 PROTEIN"/>
    <property type="match status" value="1"/>
</dbReference>
<feature type="non-terminal residue" evidence="9">
    <location>
        <position position="168"/>
    </location>
</feature>
<organism evidence="9 10">
    <name type="scientific">Kibdelosporangium lantanae</name>
    <dbReference type="NCBI Taxonomy" id="1497396"/>
    <lineage>
        <taxon>Bacteria</taxon>
        <taxon>Bacillati</taxon>
        <taxon>Actinomycetota</taxon>
        <taxon>Actinomycetes</taxon>
        <taxon>Pseudonocardiales</taxon>
        <taxon>Pseudonocardiaceae</taxon>
        <taxon>Kibdelosporangium</taxon>
    </lineage>
</organism>